<dbReference type="InterPro" id="IPR051209">
    <property type="entry name" value="FAD-bind_Monooxygenase_sf"/>
</dbReference>
<dbReference type="Pfam" id="PF13738">
    <property type="entry name" value="Pyr_redox_3"/>
    <property type="match status" value="1"/>
</dbReference>
<dbReference type="Proteomes" id="UP001152797">
    <property type="component" value="Unassembled WGS sequence"/>
</dbReference>
<name>A0A9P1GNA9_9DINO</name>
<dbReference type="SUPFAM" id="SSF51905">
    <property type="entry name" value="FAD/NAD(P)-binding domain"/>
    <property type="match status" value="1"/>
</dbReference>
<comment type="caution">
    <text evidence="2">The sequence shown here is derived from an EMBL/GenBank/DDBJ whole genome shotgun (WGS) entry which is preliminary data.</text>
</comment>
<evidence type="ECO:0000256" key="1">
    <source>
        <dbReference type="ARBA" id="ARBA00010139"/>
    </source>
</evidence>
<comment type="similarity">
    <text evidence="1">Belongs to the FAD-binding monooxygenase family.</text>
</comment>
<dbReference type="PANTHER" id="PTHR42877">
    <property type="entry name" value="L-ORNITHINE N(5)-MONOOXYGENASE-RELATED"/>
    <property type="match status" value="1"/>
</dbReference>
<dbReference type="Gene3D" id="3.50.50.60">
    <property type="entry name" value="FAD/NAD(P)-binding domain"/>
    <property type="match status" value="1"/>
</dbReference>
<evidence type="ECO:0008006" key="5">
    <source>
        <dbReference type="Google" id="ProtNLM"/>
    </source>
</evidence>
<sequence>MPARPPVNMGMYDPTSERYRDPSKMQLMKTVSKAEEEMSKTAREVELRLHSSGEILRLPAQVCTTVWDIKLFLAERLGRDPGDFTFIAKQGPFWRENKDCEEMRPKVVVKGLKSFERERTPHEHPVVVIGAGHIGLRQAMVFMKYKESNFVIFDRKEKVGGMAWWDQANVTSKLQTEFGVYHLGWDETIPTPTDDYPWPSRDELLKMFQKGAEEYGIIPYCRLGTEVKEVKAEGQKLDMKYEVIIEKIGSNKEETMKAAGVMMYPGNLSLPRRETYKGEEDFGGTIAYGMFDEFSYKEAQGKDIAIIGHGAFAVENVRSCCEYDSHQIYLICRRKNIACPRFVSWLCNQSLSPLSASLFLHAMKPMYDLVGYDVWDYYGVQGNASRTTCNIQQKARFGIGDVYFCAISWGKLEVIEDPERVKRLGHHALYLGGSGRKLDVQCILKLLGFVGDPTNDRVMKIKELVGFWVNEDPRRYVVAEPVSVMATNFGGTSFSPGAISWAEQGFHFMEYPKDFYERVLPTGMLPRHKADETDPGTYRPAYVVDARHGTQTSVFIGSFIPWIQERGMQHSRIKVQRMWALHPIDK</sequence>
<keyword evidence="4" id="KW-1185">Reference proteome</keyword>
<gene>
    <name evidence="2" type="ORF">C1SCF055_LOCUS42556</name>
</gene>
<evidence type="ECO:0000313" key="2">
    <source>
        <dbReference type="EMBL" id="CAI4017951.1"/>
    </source>
</evidence>
<dbReference type="InterPro" id="IPR036188">
    <property type="entry name" value="FAD/NAD-bd_sf"/>
</dbReference>
<dbReference type="EMBL" id="CAMXCT030006666">
    <property type="protein sequence ID" value="CAL4805263.1"/>
    <property type="molecule type" value="Genomic_DNA"/>
</dbReference>
<evidence type="ECO:0000313" key="3">
    <source>
        <dbReference type="EMBL" id="CAL4805263.1"/>
    </source>
</evidence>
<accession>A0A9P1GNA9</accession>
<dbReference type="AlphaFoldDB" id="A0A9P1GNA9"/>
<reference evidence="3 4" key="2">
    <citation type="submission" date="2024-05" db="EMBL/GenBank/DDBJ databases">
        <authorList>
            <person name="Chen Y."/>
            <person name="Shah S."/>
            <person name="Dougan E. K."/>
            <person name="Thang M."/>
            <person name="Chan C."/>
        </authorList>
    </citation>
    <scope>NUCLEOTIDE SEQUENCE [LARGE SCALE GENOMIC DNA]</scope>
</reference>
<proteinExistence type="inferred from homology"/>
<reference evidence="2" key="1">
    <citation type="submission" date="2022-10" db="EMBL/GenBank/DDBJ databases">
        <authorList>
            <person name="Chen Y."/>
            <person name="Dougan E. K."/>
            <person name="Chan C."/>
            <person name="Rhodes N."/>
            <person name="Thang M."/>
        </authorList>
    </citation>
    <scope>NUCLEOTIDE SEQUENCE</scope>
</reference>
<dbReference type="OrthoDB" id="66881at2759"/>
<dbReference type="EMBL" id="CAMXCT020006666">
    <property type="protein sequence ID" value="CAL1171326.1"/>
    <property type="molecule type" value="Genomic_DNA"/>
</dbReference>
<feature type="non-terminal residue" evidence="2">
    <location>
        <position position="1"/>
    </location>
</feature>
<protein>
    <recommendedName>
        <fullName evidence="5">FAD/NAD(P)-binding domain-containing protein</fullName>
    </recommendedName>
</protein>
<organism evidence="2">
    <name type="scientific">Cladocopium goreaui</name>
    <dbReference type="NCBI Taxonomy" id="2562237"/>
    <lineage>
        <taxon>Eukaryota</taxon>
        <taxon>Sar</taxon>
        <taxon>Alveolata</taxon>
        <taxon>Dinophyceae</taxon>
        <taxon>Suessiales</taxon>
        <taxon>Symbiodiniaceae</taxon>
        <taxon>Cladocopium</taxon>
    </lineage>
</organism>
<evidence type="ECO:0000313" key="4">
    <source>
        <dbReference type="Proteomes" id="UP001152797"/>
    </source>
</evidence>
<dbReference type="PANTHER" id="PTHR42877:SF4">
    <property type="entry name" value="FAD_NAD(P)-BINDING DOMAIN-CONTAINING PROTEIN-RELATED"/>
    <property type="match status" value="1"/>
</dbReference>
<dbReference type="EMBL" id="CAMXCT010006666">
    <property type="protein sequence ID" value="CAI4017951.1"/>
    <property type="molecule type" value="Genomic_DNA"/>
</dbReference>